<feature type="compositionally biased region" description="Polar residues" evidence="1">
    <location>
        <begin position="60"/>
        <end position="71"/>
    </location>
</feature>
<name>A0A080WI86_TRIRC</name>
<accession>A0A080WI86</accession>
<keyword evidence="3" id="KW-1185">Reference proteome</keyword>
<feature type="compositionally biased region" description="Basic residues" evidence="1">
    <location>
        <begin position="72"/>
        <end position="81"/>
    </location>
</feature>
<dbReference type="HOGENOM" id="CLU_1448706_0_0_1"/>
<feature type="region of interest" description="Disordered" evidence="1">
    <location>
        <begin position="167"/>
        <end position="189"/>
    </location>
</feature>
<feature type="compositionally biased region" description="Polar residues" evidence="1">
    <location>
        <begin position="110"/>
        <end position="119"/>
    </location>
</feature>
<protein>
    <submittedName>
        <fullName evidence="2">Uncharacterized protein</fullName>
    </submittedName>
</protein>
<evidence type="ECO:0000313" key="2">
    <source>
        <dbReference type="EMBL" id="KFL62331.1"/>
    </source>
</evidence>
<dbReference type="InParanoid" id="A0A080WI86"/>
<dbReference type="AlphaFoldDB" id="A0A080WI86"/>
<gene>
    <name evidence="2" type="ORF">TERG_12411</name>
</gene>
<feature type="region of interest" description="Disordered" evidence="1">
    <location>
        <begin position="42"/>
        <end position="119"/>
    </location>
</feature>
<feature type="compositionally biased region" description="Basic and acidic residues" evidence="1">
    <location>
        <begin position="180"/>
        <end position="189"/>
    </location>
</feature>
<dbReference type="EMBL" id="GG700654">
    <property type="protein sequence ID" value="KFL62331.1"/>
    <property type="molecule type" value="Genomic_DNA"/>
</dbReference>
<dbReference type="Proteomes" id="UP000008864">
    <property type="component" value="Unassembled WGS sequence"/>
</dbReference>
<dbReference type="RefSeq" id="XP_047606924.1">
    <property type="nucleotide sequence ID" value="XM_047751370.1"/>
</dbReference>
<proteinExistence type="predicted"/>
<evidence type="ECO:0000313" key="3">
    <source>
        <dbReference type="Proteomes" id="UP000008864"/>
    </source>
</evidence>
<evidence type="ECO:0000256" key="1">
    <source>
        <dbReference type="SAM" id="MobiDB-lite"/>
    </source>
</evidence>
<sequence>MLFLPPLPVFTSSFRLFSHSSSLNVVRVVHFVLCRRPERKCNNTSRATHGPFPPCGVSGMTKQHMTSSSSHPQKRKTKAKSQKTDETTSRRSASITAKVTPRASKRTKHSSQPASWPASSVSLVANHSVSAPAWQAQSGTPGPKAITLASLFSAFLSVIGCTSNPRCHQPPTGSHLHAHSHIELQSRPP</sequence>
<dbReference type="VEuPathDB" id="FungiDB:TERG_12411"/>
<dbReference type="GeneID" id="71777611"/>
<organism evidence="2 3">
    <name type="scientific">Trichophyton rubrum (strain ATCC MYA-4607 / CBS 118892)</name>
    <name type="common">Athlete's foot fungus</name>
    <dbReference type="NCBI Taxonomy" id="559305"/>
    <lineage>
        <taxon>Eukaryota</taxon>
        <taxon>Fungi</taxon>
        <taxon>Dikarya</taxon>
        <taxon>Ascomycota</taxon>
        <taxon>Pezizomycotina</taxon>
        <taxon>Eurotiomycetes</taxon>
        <taxon>Eurotiomycetidae</taxon>
        <taxon>Onygenales</taxon>
        <taxon>Arthrodermataceae</taxon>
        <taxon>Trichophyton</taxon>
    </lineage>
</organism>
<reference evidence="3" key="1">
    <citation type="journal article" date="2012" name="MBio">
        <title>Comparative genome analysis of Trichophyton rubrum and related dermatophytes reveals candidate genes involved in infection.</title>
        <authorList>
            <person name="Martinez D.A."/>
            <person name="Oliver B.G."/>
            <person name="Graeser Y."/>
            <person name="Goldberg J.M."/>
            <person name="Li W."/>
            <person name="Martinez-Rossi N.M."/>
            <person name="Monod M."/>
            <person name="Shelest E."/>
            <person name="Barton R.C."/>
            <person name="Birch E."/>
            <person name="Brakhage A.A."/>
            <person name="Chen Z."/>
            <person name="Gurr S.J."/>
            <person name="Heiman D."/>
            <person name="Heitman J."/>
            <person name="Kosti I."/>
            <person name="Rossi A."/>
            <person name="Saif S."/>
            <person name="Samalova M."/>
            <person name="Saunders C.W."/>
            <person name="Shea T."/>
            <person name="Summerbell R.C."/>
            <person name="Xu J."/>
            <person name="Young S."/>
            <person name="Zeng Q."/>
            <person name="Birren B.W."/>
            <person name="Cuomo C.A."/>
            <person name="White T.C."/>
        </authorList>
    </citation>
    <scope>NUCLEOTIDE SEQUENCE [LARGE SCALE GENOMIC DNA]</scope>
    <source>
        <strain evidence="3">ATCC MYA-4607 / CBS 118892</strain>
    </source>
</reference>